<proteinExistence type="predicted"/>
<dbReference type="PRINTS" id="PR00032">
    <property type="entry name" value="HTHARAC"/>
</dbReference>
<comment type="caution">
    <text evidence="7">The sequence shown here is derived from an EMBL/GenBank/DDBJ whole genome shotgun (WGS) entry which is preliminary data.</text>
</comment>
<feature type="domain" description="Response regulatory" evidence="6">
    <location>
        <begin position="3"/>
        <end position="119"/>
    </location>
</feature>
<dbReference type="PROSITE" id="PS01124">
    <property type="entry name" value="HTH_ARAC_FAMILY_2"/>
    <property type="match status" value="1"/>
</dbReference>
<evidence type="ECO:0000256" key="2">
    <source>
        <dbReference type="ARBA" id="ARBA00023125"/>
    </source>
</evidence>
<keyword evidence="8" id="KW-1185">Reference proteome</keyword>
<evidence type="ECO:0000256" key="3">
    <source>
        <dbReference type="ARBA" id="ARBA00023163"/>
    </source>
</evidence>
<dbReference type="PROSITE" id="PS00041">
    <property type="entry name" value="HTH_ARAC_FAMILY_1"/>
    <property type="match status" value="1"/>
</dbReference>
<evidence type="ECO:0000313" key="7">
    <source>
        <dbReference type="EMBL" id="MET3549743.1"/>
    </source>
</evidence>
<keyword evidence="4" id="KW-0597">Phosphoprotein</keyword>
<evidence type="ECO:0000259" key="6">
    <source>
        <dbReference type="PROSITE" id="PS50110"/>
    </source>
</evidence>
<dbReference type="PROSITE" id="PS50110">
    <property type="entry name" value="RESPONSE_REGULATORY"/>
    <property type="match status" value="1"/>
</dbReference>
<dbReference type="CDD" id="cd17536">
    <property type="entry name" value="REC_YesN-like"/>
    <property type="match status" value="1"/>
</dbReference>
<evidence type="ECO:0000259" key="5">
    <source>
        <dbReference type="PROSITE" id="PS01124"/>
    </source>
</evidence>
<accession>A0ABV2FDA9</accession>
<sequence length="507" mass="57428">MLNVLVVDDEPKHRQGLSRMLKNLRPEYHIFNARDGAEALERMETHPIDLVFTDIQMPIMDGLEFVERLTRRGGSESVVILSAYSDFAYAQRALQLGASDYLLKPVEAQKVTPLLQKAEHKAGVLREATIESALSELLEGSPAETDINLLQRSFSGWRRGISLGAVIHTSGADRKRMLSLLKRMLAHIMEEAGLAHAFYVTDQWLTGVILSADVSFDITYALEAQLQELMDHFQKEHNQELTVGIGMYFTEWGQGAQLSYQQARFALQSLFYDGPGKLYKSDQLSPKDPSAIIHLDAGKLVKAILSGKKDDIHSCLKTELDRTLAQGYPDPSRLKYSVAASIHHVTSILSEKGLSHIPNAAFEGALMRCSRMDELRETAFQWVLEMANHIDQRRQCKSETVVDSCKAYIEANYGEEDLSLSTLAVKFHFNPSYFCILFKNHTRMTIHQYITHIRMRAAASQLLQTSQKVYQVAENVGYRDVKYFIRLFRKEYGTSPDEYRHLSATSI</sequence>
<evidence type="ECO:0000256" key="4">
    <source>
        <dbReference type="PROSITE-ProRule" id="PRU00169"/>
    </source>
</evidence>
<organism evidence="7 8">
    <name type="scientific">Paenibacillus favisporus</name>
    <dbReference type="NCBI Taxonomy" id="221028"/>
    <lineage>
        <taxon>Bacteria</taxon>
        <taxon>Bacillati</taxon>
        <taxon>Bacillota</taxon>
        <taxon>Bacilli</taxon>
        <taxon>Bacillales</taxon>
        <taxon>Paenibacillaceae</taxon>
        <taxon>Paenibacillus</taxon>
    </lineage>
</organism>
<keyword evidence="1" id="KW-0805">Transcription regulation</keyword>
<dbReference type="Gene3D" id="1.10.10.60">
    <property type="entry name" value="Homeodomain-like"/>
    <property type="match status" value="2"/>
</dbReference>
<evidence type="ECO:0000313" key="8">
    <source>
        <dbReference type="Proteomes" id="UP001549098"/>
    </source>
</evidence>
<protein>
    <submittedName>
        <fullName evidence="7">Two-component system response regulator YesN</fullName>
    </submittedName>
</protein>
<dbReference type="SUPFAM" id="SSF46689">
    <property type="entry name" value="Homeodomain-like"/>
    <property type="match status" value="2"/>
</dbReference>
<feature type="domain" description="HTH araC/xylS-type" evidence="5">
    <location>
        <begin position="403"/>
        <end position="502"/>
    </location>
</feature>
<dbReference type="Pfam" id="PF00072">
    <property type="entry name" value="Response_reg"/>
    <property type="match status" value="1"/>
</dbReference>
<dbReference type="SMART" id="SM00448">
    <property type="entry name" value="REC"/>
    <property type="match status" value="1"/>
</dbReference>
<dbReference type="PANTHER" id="PTHR43280:SF2">
    <property type="entry name" value="HTH-TYPE TRANSCRIPTIONAL REGULATOR EXSA"/>
    <property type="match status" value="1"/>
</dbReference>
<gene>
    <name evidence="7" type="ORF">ABID47_006404</name>
</gene>
<dbReference type="InterPro" id="IPR009057">
    <property type="entry name" value="Homeodomain-like_sf"/>
</dbReference>
<dbReference type="EMBL" id="JBEPLV010000009">
    <property type="protein sequence ID" value="MET3549743.1"/>
    <property type="molecule type" value="Genomic_DNA"/>
</dbReference>
<evidence type="ECO:0000256" key="1">
    <source>
        <dbReference type="ARBA" id="ARBA00023015"/>
    </source>
</evidence>
<keyword evidence="3" id="KW-0804">Transcription</keyword>
<dbReference type="PANTHER" id="PTHR43280">
    <property type="entry name" value="ARAC-FAMILY TRANSCRIPTIONAL REGULATOR"/>
    <property type="match status" value="1"/>
</dbReference>
<dbReference type="InterPro" id="IPR018062">
    <property type="entry name" value="HTH_AraC-typ_CS"/>
</dbReference>
<dbReference type="SUPFAM" id="SSF52172">
    <property type="entry name" value="CheY-like"/>
    <property type="match status" value="1"/>
</dbReference>
<feature type="modified residue" description="4-aspartylphosphate" evidence="4">
    <location>
        <position position="54"/>
    </location>
</feature>
<keyword evidence="2" id="KW-0238">DNA-binding</keyword>
<dbReference type="Proteomes" id="UP001549098">
    <property type="component" value="Unassembled WGS sequence"/>
</dbReference>
<dbReference type="RefSeq" id="WP_354502996.1">
    <property type="nucleotide sequence ID" value="NZ_JBEPLV010000009.1"/>
</dbReference>
<reference evidence="7 8" key="1">
    <citation type="submission" date="2024-06" db="EMBL/GenBank/DDBJ databases">
        <title>Genomic Encyclopedia of Type Strains, Phase IV (KMG-IV): sequencing the most valuable type-strain genomes for metagenomic binning, comparative biology and taxonomic classification.</title>
        <authorList>
            <person name="Goeker M."/>
        </authorList>
    </citation>
    <scope>NUCLEOTIDE SEQUENCE [LARGE SCALE GENOMIC DNA]</scope>
    <source>
        <strain evidence="7 8">DSM 17253</strain>
    </source>
</reference>
<dbReference type="SMART" id="SM00342">
    <property type="entry name" value="HTH_ARAC"/>
    <property type="match status" value="1"/>
</dbReference>
<dbReference type="Pfam" id="PF12833">
    <property type="entry name" value="HTH_18"/>
    <property type="match status" value="1"/>
</dbReference>
<dbReference type="InterPro" id="IPR018060">
    <property type="entry name" value="HTH_AraC"/>
</dbReference>
<dbReference type="Gene3D" id="3.40.50.2300">
    <property type="match status" value="1"/>
</dbReference>
<dbReference type="InterPro" id="IPR020449">
    <property type="entry name" value="Tscrpt_reg_AraC-type_HTH"/>
</dbReference>
<dbReference type="InterPro" id="IPR011006">
    <property type="entry name" value="CheY-like_superfamily"/>
</dbReference>
<name>A0ABV2FDA9_9BACL</name>
<dbReference type="InterPro" id="IPR001789">
    <property type="entry name" value="Sig_transdc_resp-reg_receiver"/>
</dbReference>